<proteinExistence type="inferred from homology"/>
<comment type="caution">
    <text evidence="5">The sequence shown here is derived from an EMBL/GenBank/DDBJ whole genome shotgun (WGS) entry which is preliminary data.</text>
</comment>
<evidence type="ECO:0000313" key="5">
    <source>
        <dbReference type="EMBL" id="PQK08590.1"/>
    </source>
</evidence>
<feature type="signal peptide" evidence="3">
    <location>
        <begin position="1"/>
        <end position="19"/>
    </location>
</feature>
<evidence type="ECO:0000259" key="4">
    <source>
        <dbReference type="Pfam" id="PF08386"/>
    </source>
</evidence>
<dbReference type="PANTHER" id="PTHR43248">
    <property type="entry name" value="2-SUCCINYL-6-HYDROXY-2,4-CYCLOHEXADIENE-1-CARBOXYLATE SYNTHASE"/>
    <property type="match status" value="1"/>
</dbReference>
<dbReference type="Proteomes" id="UP000237441">
    <property type="component" value="Unassembled WGS sequence"/>
</dbReference>
<reference evidence="5 6" key="1">
    <citation type="submission" date="2016-07" db="EMBL/GenBank/DDBJ databases">
        <title>Comparative genomics of the entomopathogenic fungus Beauveria bassiana.</title>
        <authorList>
            <person name="Valero Jimenez C.A."/>
            <person name="Zwaan B.J."/>
            <person name="Van Kan J.A."/>
            <person name="Takken W."/>
            <person name="Debets A.J."/>
            <person name="Schoustra S.E."/>
            <person name="Koenraadt C.J."/>
        </authorList>
    </citation>
    <scope>NUCLEOTIDE SEQUENCE [LARGE SCALE GENOMIC DNA]</scope>
    <source>
        <strain evidence="5 6">ARSEF 8028</strain>
    </source>
</reference>
<accession>A0A2S7XXG9</accession>
<dbReference type="AlphaFoldDB" id="A0A2S7XXG9"/>
<keyword evidence="3" id="KW-0732">Signal</keyword>
<dbReference type="Gene3D" id="3.40.50.1820">
    <property type="entry name" value="alpha/beta hydrolase"/>
    <property type="match status" value="1"/>
</dbReference>
<dbReference type="InterPro" id="IPR029058">
    <property type="entry name" value="AB_hydrolase_fold"/>
</dbReference>
<dbReference type="InterPro" id="IPR051601">
    <property type="entry name" value="Serine_prot/Carboxylest_S33"/>
</dbReference>
<dbReference type="SUPFAM" id="SSF53474">
    <property type="entry name" value="alpha/beta-Hydrolases"/>
    <property type="match status" value="1"/>
</dbReference>
<dbReference type="GO" id="GO:0016787">
    <property type="term" value="F:hydrolase activity"/>
    <property type="evidence" value="ECO:0007669"/>
    <property type="project" value="UniProtKB-KW"/>
</dbReference>
<dbReference type="PANTHER" id="PTHR43248:SF25">
    <property type="entry name" value="AB HYDROLASE-1 DOMAIN-CONTAINING PROTEIN-RELATED"/>
    <property type="match status" value="1"/>
</dbReference>
<name>A0A2S7XXG9_BEABA</name>
<dbReference type="InterPro" id="IPR013595">
    <property type="entry name" value="Pept_S33_TAP-like_C"/>
</dbReference>
<feature type="chain" id="PRO_5015466184" description="Peptidase S33 tripeptidyl aminopeptidase-like C-terminal domain-containing protein" evidence="3">
    <location>
        <begin position="20"/>
        <end position="558"/>
    </location>
</feature>
<dbReference type="Pfam" id="PF08386">
    <property type="entry name" value="Abhydrolase_4"/>
    <property type="match status" value="1"/>
</dbReference>
<comment type="similarity">
    <text evidence="1">Belongs to the peptidase S33 family.</text>
</comment>
<dbReference type="EMBL" id="JRHA01000001">
    <property type="protein sequence ID" value="PQK08590.1"/>
    <property type="molecule type" value="Genomic_DNA"/>
</dbReference>
<gene>
    <name evidence="5" type="ORF">BB8028_0001g06640</name>
</gene>
<evidence type="ECO:0000313" key="6">
    <source>
        <dbReference type="Proteomes" id="UP000237441"/>
    </source>
</evidence>
<sequence>MVLLKASLPILGLATYAQAAPAISAPDCSLDSTESSIKWTECSSEVNENAALPVECAQLNVPLDYTDDKSNKTVALNLIRVPATKQPSLGSILMNFGGPGADAVSMTASRSDVLNMMSGERFDIVGFDPRGTTTTLPFHCFTSNFDAQQALDNLKSNPPPEDLENLGYLWAAADNLAQACAKTQNETGALINTPFAARDVVSVATALGEKNKIRYWGLSYGTTLGATLISMFPEKIEGAILDGVQNPHEYMHGEAEYEGWVQSDQVFAAIFEHCVKNADNCALSRRGKSAAELEQLYWSLYEKLRYNPVPLSGDNGILNNHLLNTLTSSALYDSMDWPVFTTALDILLGPEEDYDDEFIEAWVGSSGEDEDKPDQQQAQQVPHGIRCSDYKGRLSSLEEYMPIQERLYNISRINGPISASIGMTCSRWKIEPKERYEGNFQVAPRKPVLVVGNTYDGVTPIVSARNVSSGFTGSTVLELNVYGHCALDIPSKCTVQKYRDYWLNGTMPKPGTVCEADYQPWSNVTWPTVMREIGYQLPANSSNVSRRSIVPLRFRPIR</sequence>
<evidence type="ECO:0000256" key="3">
    <source>
        <dbReference type="SAM" id="SignalP"/>
    </source>
</evidence>
<feature type="domain" description="Peptidase S33 tripeptidyl aminopeptidase-like C-terminal" evidence="4">
    <location>
        <begin position="420"/>
        <end position="514"/>
    </location>
</feature>
<organism evidence="5 6">
    <name type="scientific">Beauveria bassiana</name>
    <name type="common">White muscardine disease fungus</name>
    <name type="synonym">Tritirachium shiotae</name>
    <dbReference type="NCBI Taxonomy" id="176275"/>
    <lineage>
        <taxon>Eukaryota</taxon>
        <taxon>Fungi</taxon>
        <taxon>Dikarya</taxon>
        <taxon>Ascomycota</taxon>
        <taxon>Pezizomycotina</taxon>
        <taxon>Sordariomycetes</taxon>
        <taxon>Hypocreomycetidae</taxon>
        <taxon>Hypocreales</taxon>
        <taxon>Cordycipitaceae</taxon>
        <taxon>Beauveria</taxon>
    </lineage>
</organism>
<dbReference type="OrthoDB" id="425534at2759"/>
<evidence type="ECO:0000256" key="1">
    <source>
        <dbReference type="ARBA" id="ARBA00010088"/>
    </source>
</evidence>
<keyword evidence="2" id="KW-0378">Hydrolase</keyword>
<evidence type="ECO:0000256" key="2">
    <source>
        <dbReference type="ARBA" id="ARBA00022801"/>
    </source>
</evidence>
<protein>
    <recommendedName>
        <fullName evidence="4">Peptidase S33 tripeptidyl aminopeptidase-like C-terminal domain-containing protein</fullName>
    </recommendedName>
</protein>